<dbReference type="Pfam" id="PF10252">
    <property type="entry name" value="PP28"/>
    <property type="match status" value="1"/>
</dbReference>
<gene>
    <name evidence="3" type="ORF">MELLADRAFT_72165</name>
</gene>
<sequence>MVRNAGKFGKPKRGGGKMFSRDLKPLEDNEGQEEGSGSGSEESEGSESSESEVEEPTRMNNPNYGSTAVPNESSSSMTTAEARAARKAAKKGGKGAKKNESDDGSEDEGLEELANSNRTQKKVVKVTEIEKVASGPMNRKEREAAEKKAAQERYWKLHQAGKTDEAKVDLARLAKIREQREHAAAVRKAEAEAKDKEAAEKAAARKKR</sequence>
<dbReference type="Proteomes" id="UP000001072">
    <property type="component" value="Unassembled WGS sequence"/>
</dbReference>
<evidence type="ECO:0000313" key="3">
    <source>
        <dbReference type="EMBL" id="EGG05422.1"/>
    </source>
</evidence>
<feature type="compositionally biased region" description="Basic residues" evidence="1">
    <location>
        <begin position="85"/>
        <end position="96"/>
    </location>
</feature>
<organism evidence="4">
    <name type="scientific">Melampsora larici-populina (strain 98AG31 / pathotype 3-4-7)</name>
    <name type="common">Poplar leaf rust fungus</name>
    <dbReference type="NCBI Taxonomy" id="747676"/>
    <lineage>
        <taxon>Eukaryota</taxon>
        <taxon>Fungi</taxon>
        <taxon>Dikarya</taxon>
        <taxon>Basidiomycota</taxon>
        <taxon>Pucciniomycotina</taxon>
        <taxon>Pucciniomycetes</taxon>
        <taxon>Pucciniales</taxon>
        <taxon>Melampsoraceae</taxon>
        <taxon>Melampsora</taxon>
    </lineage>
</organism>
<dbReference type="HOGENOM" id="CLU_068528_0_0_1"/>
<dbReference type="AlphaFoldDB" id="F4RQE4"/>
<feature type="region of interest" description="Disordered" evidence="1">
    <location>
        <begin position="1"/>
        <end position="120"/>
    </location>
</feature>
<dbReference type="VEuPathDB" id="FungiDB:MELLADRAFT_72165"/>
<feature type="domain" description="Casein kinase substrate phosphoprotein PP28" evidence="2">
    <location>
        <begin position="115"/>
        <end position="192"/>
    </location>
</feature>
<feature type="compositionally biased region" description="Acidic residues" evidence="1">
    <location>
        <begin position="41"/>
        <end position="54"/>
    </location>
</feature>
<dbReference type="InParanoid" id="F4RQE4"/>
<dbReference type="EMBL" id="GL883113">
    <property type="protein sequence ID" value="EGG05422.1"/>
    <property type="molecule type" value="Genomic_DNA"/>
</dbReference>
<dbReference type="PANTHER" id="PTHR22055">
    <property type="entry name" value="28 KDA HEAT- AND ACID-STABLE PHOSPHOPROTEIN PDGF-ASSOCIATED PROTEIN"/>
    <property type="match status" value="1"/>
</dbReference>
<dbReference type="RefSeq" id="XP_007411344.1">
    <property type="nucleotide sequence ID" value="XM_007411282.1"/>
</dbReference>
<protein>
    <recommendedName>
        <fullName evidence="2">Casein kinase substrate phosphoprotein PP28 domain-containing protein</fullName>
    </recommendedName>
</protein>
<feature type="compositionally biased region" description="Polar residues" evidence="1">
    <location>
        <begin position="58"/>
        <end position="79"/>
    </location>
</feature>
<dbReference type="InterPro" id="IPR019380">
    <property type="entry name" value="Casein_kinase_sb_PP28"/>
</dbReference>
<reference evidence="4" key="1">
    <citation type="journal article" date="2011" name="Proc. Natl. Acad. Sci. U.S.A.">
        <title>Obligate biotrophy features unraveled by the genomic analysis of rust fungi.</title>
        <authorList>
            <person name="Duplessis S."/>
            <person name="Cuomo C.A."/>
            <person name="Lin Y.-C."/>
            <person name="Aerts A."/>
            <person name="Tisserant E."/>
            <person name="Veneault-Fourrey C."/>
            <person name="Joly D.L."/>
            <person name="Hacquard S."/>
            <person name="Amselem J."/>
            <person name="Cantarel B.L."/>
            <person name="Chiu R."/>
            <person name="Coutinho P.M."/>
            <person name="Feau N."/>
            <person name="Field M."/>
            <person name="Frey P."/>
            <person name="Gelhaye E."/>
            <person name="Goldberg J."/>
            <person name="Grabherr M.G."/>
            <person name="Kodira C.D."/>
            <person name="Kohler A."/>
            <person name="Kuees U."/>
            <person name="Lindquist E.A."/>
            <person name="Lucas S.M."/>
            <person name="Mago R."/>
            <person name="Mauceli E."/>
            <person name="Morin E."/>
            <person name="Murat C."/>
            <person name="Pangilinan J.L."/>
            <person name="Park R."/>
            <person name="Pearson M."/>
            <person name="Quesneville H."/>
            <person name="Rouhier N."/>
            <person name="Sakthikumar S."/>
            <person name="Salamov A.A."/>
            <person name="Schmutz J."/>
            <person name="Selles B."/>
            <person name="Shapiro H."/>
            <person name="Tanguay P."/>
            <person name="Tuskan G.A."/>
            <person name="Henrissat B."/>
            <person name="Van de Peer Y."/>
            <person name="Rouze P."/>
            <person name="Ellis J.G."/>
            <person name="Dodds P.N."/>
            <person name="Schein J.E."/>
            <person name="Zhong S."/>
            <person name="Hamelin R.C."/>
            <person name="Grigoriev I.V."/>
            <person name="Szabo L.J."/>
            <person name="Martin F."/>
        </authorList>
    </citation>
    <scope>NUCLEOTIDE SEQUENCE [LARGE SCALE GENOMIC DNA]</scope>
    <source>
        <strain evidence="4">98AG31 / pathotype 3-4-7</strain>
    </source>
</reference>
<dbReference type="InterPro" id="IPR039876">
    <property type="entry name" value="HAP28"/>
</dbReference>
<evidence type="ECO:0000259" key="2">
    <source>
        <dbReference type="Pfam" id="PF10252"/>
    </source>
</evidence>
<feature type="compositionally biased region" description="Acidic residues" evidence="1">
    <location>
        <begin position="102"/>
        <end position="111"/>
    </location>
</feature>
<feature type="region of interest" description="Disordered" evidence="1">
    <location>
        <begin position="185"/>
        <end position="208"/>
    </location>
</feature>
<dbReference type="eggNOG" id="KOG3375">
    <property type="taxonomic scope" value="Eukaryota"/>
</dbReference>
<dbReference type="GeneID" id="18932027"/>
<proteinExistence type="predicted"/>
<dbReference type="KEGG" id="mlr:MELLADRAFT_72165"/>
<name>F4RQE4_MELLP</name>
<evidence type="ECO:0000313" key="4">
    <source>
        <dbReference type="Proteomes" id="UP000001072"/>
    </source>
</evidence>
<evidence type="ECO:0000256" key="1">
    <source>
        <dbReference type="SAM" id="MobiDB-lite"/>
    </source>
</evidence>
<keyword evidence="4" id="KW-1185">Reference proteome</keyword>
<accession>F4RQE4</accession>